<evidence type="ECO:0008006" key="2">
    <source>
        <dbReference type="Google" id="ProtNLM"/>
    </source>
</evidence>
<reference evidence="1" key="1">
    <citation type="journal article" date="2021" name="Proc. Natl. Acad. Sci. U.S.A.">
        <title>A Catalog of Tens of Thousands of Viruses from Human Metagenomes Reveals Hidden Associations with Chronic Diseases.</title>
        <authorList>
            <person name="Tisza M.J."/>
            <person name="Buck C.B."/>
        </authorList>
    </citation>
    <scope>NUCLEOTIDE SEQUENCE</scope>
    <source>
        <strain evidence="1">Cti5L29</strain>
    </source>
</reference>
<protein>
    <recommendedName>
        <fullName evidence="2">Phage protein</fullName>
    </recommendedName>
</protein>
<organism evidence="1">
    <name type="scientific">virus sp. cti5L29</name>
    <dbReference type="NCBI Taxonomy" id="2826813"/>
    <lineage>
        <taxon>Viruses</taxon>
    </lineage>
</organism>
<name>A0A8S5R975_9VIRU</name>
<sequence>MAKTVFETNAIQVLNDLDKRLKRLRAYDIDEYVKIVGEVFIERAKEKLLSAYPKATKEAEDILLERSGDSQYTISFGNGRNKQILLFLEYGTGYVGRENPHPMASEVGWEYAVNENGTRQSQFSDALLPMHFDLTKPIGQQGIYSNIKYPDITKGAKGWVYKDKETGSLKVTSGLKAVAFVYDTLQEIDTVKKIARRRFGGEQSILRRRIVRK</sequence>
<dbReference type="EMBL" id="BK015841">
    <property type="protein sequence ID" value="DAE27605.1"/>
    <property type="molecule type" value="Genomic_DNA"/>
</dbReference>
<evidence type="ECO:0000313" key="1">
    <source>
        <dbReference type="EMBL" id="DAE27605.1"/>
    </source>
</evidence>
<proteinExistence type="predicted"/>
<accession>A0A8S5R975</accession>